<keyword evidence="3" id="KW-1185">Reference proteome</keyword>
<feature type="transmembrane region" description="Helical" evidence="1">
    <location>
        <begin position="6"/>
        <end position="27"/>
    </location>
</feature>
<keyword evidence="1" id="KW-1133">Transmembrane helix</keyword>
<sequence length="122" mass="13839">MLYTNIGNTVLYIIFIDNIVFVNILLVRLKATNVVRYIISIRTIVVVGIAVIVIEDGNFIITVILVGRPKQLRPNGGISGKSWAKRPIPRNQLEFIIPVFRGWNINYITCTIPQTYRLVDAL</sequence>
<dbReference type="EMBL" id="WSZM01001285">
    <property type="protein sequence ID" value="KAF4027789.1"/>
    <property type="molecule type" value="Genomic_DNA"/>
</dbReference>
<evidence type="ECO:0000313" key="2">
    <source>
        <dbReference type="EMBL" id="KAF4027789.1"/>
    </source>
</evidence>
<evidence type="ECO:0000256" key="1">
    <source>
        <dbReference type="SAM" id="Phobius"/>
    </source>
</evidence>
<protein>
    <submittedName>
        <fullName evidence="2">Uncharacterized protein</fullName>
    </submittedName>
</protein>
<keyword evidence="1" id="KW-0812">Transmembrane</keyword>
<dbReference type="AlphaFoldDB" id="A0A833SD56"/>
<reference evidence="2" key="1">
    <citation type="submission" date="2020-04" db="EMBL/GenBank/DDBJ databases">
        <title>Hybrid Assembly of Korean Phytophthora infestans isolates.</title>
        <authorList>
            <person name="Prokchorchik M."/>
            <person name="Lee Y."/>
            <person name="Seo J."/>
            <person name="Cho J.-H."/>
            <person name="Park Y.-E."/>
            <person name="Jang D.-C."/>
            <person name="Im J.-S."/>
            <person name="Choi J.-G."/>
            <person name="Park H.-J."/>
            <person name="Lee G.-B."/>
            <person name="Lee Y.-G."/>
            <person name="Hong S.-Y."/>
            <person name="Cho K."/>
            <person name="Sohn K.H."/>
        </authorList>
    </citation>
    <scope>NUCLEOTIDE SEQUENCE</scope>
    <source>
        <strain evidence="2">KR_1_A1</strain>
    </source>
</reference>
<comment type="caution">
    <text evidence="2">The sequence shown here is derived from an EMBL/GenBank/DDBJ whole genome shotgun (WGS) entry which is preliminary data.</text>
</comment>
<proteinExistence type="predicted"/>
<evidence type="ECO:0000313" key="3">
    <source>
        <dbReference type="Proteomes" id="UP000602510"/>
    </source>
</evidence>
<name>A0A833SD56_PHYIN</name>
<keyword evidence="1" id="KW-0472">Membrane</keyword>
<gene>
    <name evidence="2" type="ORF">GN244_ATG20571</name>
</gene>
<dbReference type="Proteomes" id="UP000602510">
    <property type="component" value="Unassembled WGS sequence"/>
</dbReference>
<organism evidence="2 3">
    <name type="scientific">Phytophthora infestans</name>
    <name type="common">Potato late blight agent</name>
    <name type="synonym">Botrytis infestans</name>
    <dbReference type="NCBI Taxonomy" id="4787"/>
    <lineage>
        <taxon>Eukaryota</taxon>
        <taxon>Sar</taxon>
        <taxon>Stramenopiles</taxon>
        <taxon>Oomycota</taxon>
        <taxon>Peronosporomycetes</taxon>
        <taxon>Peronosporales</taxon>
        <taxon>Peronosporaceae</taxon>
        <taxon>Phytophthora</taxon>
    </lineage>
</organism>
<accession>A0A833SD56</accession>